<dbReference type="PANTHER" id="PTHR46019">
    <property type="entry name" value="BPI FOLD-CONTAINING FAMILY B MEMBER 4-RELATED"/>
    <property type="match status" value="1"/>
</dbReference>
<dbReference type="GO" id="GO:0008289">
    <property type="term" value="F:lipid binding"/>
    <property type="evidence" value="ECO:0007669"/>
    <property type="project" value="InterPro"/>
</dbReference>
<dbReference type="CDD" id="cd00025">
    <property type="entry name" value="BPI1"/>
    <property type="match status" value="1"/>
</dbReference>
<name>A0AA41N4M1_SCICA</name>
<dbReference type="InterPro" id="IPR001124">
    <property type="entry name" value="Lipid-bd_serum_glycop_C"/>
</dbReference>
<evidence type="ECO:0000313" key="5">
    <source>
        <dbReference type="Proteomes" id="UP001166674"/>
    </source>
</evidence>
<protein>
    <submittedName>
        <fullName evidence="4">BPI fold-containing family B member 6</fullName>
    </submittedName>
</protein>
<proteinExistence type="inferred from homology"/>
<dbReference type="EMBL" id="JAATJV010388820">
    <property type="protein sequence ID" value="MBZ3883675.1"/>
    <property type="molecule type" value="Genomic_DNA"/>
</dbReference>
<dbReference type="SUPFAM" id="SSF55394">
    <property type="entry name" value="Bactericidal permeability-increasing protein, BPI"/>
    <property type="match status" value="2"/>
</dbReference>
<feature type="domain" description="Lipid-binding serum glycoprotein C-terminal" evidence="3">
    <location>
        <begin position="252"/>
        <end position="451"/>
    </location>
</feature>
<dbReference type="InterPro" id="IPR017943">
    <property type="entry name" value="Bactericidal_perm-incr_a/b_dom"/>
</dbReference>
<dbReference type="Pfam" id="PF01273">
    <property type="entry name" value="LBP_BPI_CETP"/>
    <property type="match status" value="1"/>
</dbReference>
<dbReference type="InterPro" id="IPR017942">
    <property type="entry name" value="Lipid-bd_serum_glycop_N"/>
</dbReference>
<gene>
    <name evidence="4" type="ORF">SUZIE_174125</name>
</gene>
<dbReference type="Gene3D" id="3.15.20.10">
    <property type="entry name" value="Bactericidal permeability-increasing protein, domain 2"/>
    <property type="match status" value="1"/>
</dbReference>
<dbReference type="InterPro" id="IPR051660">
    <property type="entry name" value="BPI_fold-BPI/LBP"/>
</dbReference>
<dbReference type="AlphaFoldDB" id="A0AA41N4M1"/>
<comment type="similarity">
    <text evidence="1">Belongs to the BPI/LBP/Plunc superfamily. BPI/LBP family.</text>
</comment>
<comment type="caution">
    <text evidence="4">The sequence shown here is derived from an EMBL/GenBank/DDBJ whole genome shotgun (WGS) entry which is preliminary data.</text>
</comment>
<dbReference type="PANTHER" id="PTHR46019:SF2">
    <property type="entry name" value="BPI FOLD-CONTAINING FAMILY B MEMBER 6"/>
    <property type="match status" value="1"/>
</dbReference>
<accession>A0AA41N4M1</accession>
<keyword evidence="5" id="KW-1185">Reference proteome</keyword>
<evidence type="ECO:0000256" key="1">
    <source>
        <dbReference type="ARBA" id="ARBA00007292"/>
    </source>
</evidence>
<reference evidence="4" key="1">
    <citation type="submission" date="2020-03" db="EMBL/GenBank/DDBJ databases">
        <title>Studies in the Genomics of Life Span.</title>
        <authorList>
            <person name="Glass D."/>
        </authorList>
    </citation>
    <scope>NUCLEOTIDE SEQUENCE</scope>
    <source>
        <strain evidence="4">SUZIE</strain>
        <tissue evidence="4">Muscle</tissue>
    </source>
</reference>
<feature type="signal peptide" evidence="2">
    <location>
        <begin position="1"/>
        <end position="18"/>
    </location>
</feature>
<evidence type="ECO:0000259" key="3">
    <source>
        <dbReference type="SMART" id="SM00329"/>
    </source>
</evidence>
<evidence type="ECO:0000313" key="4">
    <source>
        <dbReference type="EMBL" id="MBZ3883675.1"/>
    </source>
</evidence>
<evidence type="ECO:0000256" key="2">
    <source>
        <dbReference type="SAM" id="SignalP"/>
    </source>
</evidence>
<dbReference type="Proteomes" id="UP001166674">
    <property type="component" value="Unassembled WGS sequence"/>
</dbReference>
<dbReference type="Gene3D" id="3.15.10.10">
    <property type="entry name" value="Bactericidal permeability-increasing protein, domain 1"/>
    <property type="match status" value="1"/>
</dbReference>
<dbReference type="Pfam" id="PF02886">
    <property type="entry name" value="LBP_BPI_CETP_C"/>
    <property type="match status" value="1"/>
</dbReference>
<dbReference type="SMART" id="SM00329">
    <property type="entry name" value="BPI2"/>
    <property type="match status" value="1"/>
</dbReference>
<sequence>MLRILCLALCGLLTGAGADPGARLRLGMDILNHEVQSAMDESHILEKMAAEAGKKRPGMKPIKGITNMKVKDVQLPVITLNFVPEVGIFQCVSTGMTITGKSFMGGNMEIIVVLNITATNRLLREEATGLPVFRSEGCEVILVSVKTNLPSNMLPKMVNKFLDSTLHKVLPGLLCPAIDAVLVYVNRKWANLNDPMPVGQMGTVKYVLMSTPATTASHIQVDFSPEVQQPKGKAIKLAEDGGPLEIPGGYAEGSSQLLLSAALLTAELALLQKSFDVDVQAKMIGELPPQTTETLAGFIPEVAEAYPKPKPLVTQIRMSKPPKVTMKTGKSLLHFHGTLEMFAARRRGKHPVSLFLLETHFNLEIQYSVQENRLQMTTSLDRLLSLSRGSSSIGAFNEKELTTFITDYLQEAYVPVVNGVLQGGFPLPDVLAINYDLAELHLVEDALLLDLKLD</sequence>
<feature type="chain" id="PRO_5041422970" evidence="2">
    <location>
        <begin position="19"/>
        <end position="454"/>
    </location>
</feature>
<keyword evidence="2" id="KW-0732">Signal</keyword>
<organism evidence="4 5">
    <name type="scientific">Sciurus carolinensis</name>
    <name type="common">Eastern gray squirrel</name>
    <dbReference type="NCBI Taxonomy" id="30640"/>
    <lineage>
        <taxon>Eukaryota</taxon>
        <taxon>Metazoa</taxon>
        <taxon>Chordata</taxon>
        <taxon>Craniata</taxon>
        <taxon>Vertebrata</taxon>
        <taxon>Euteleostomi</taxon>
        <taxon>Mammalia</taxon>
        <taxon>Eutheria</taxon>
        <taxon>Euarchontoglires</taxon>
        <taxon>Glires</taxon>
        <taxon>Rodentia</taxon>
        <taxon>Sciuromorpha</taxon>
        <taxon>Sciuridae</taxon>
        <taxon>Sciurinae</taxon>
        <taxon>Sciurini</taxon>
        <taxon>Sciurus</taxon>
    </lineage>
</organism>